<proteinExistence type="predicted"/>
<keyword evidence="2" id="KW-1185">Reference proteome</keyword>
<reference evidence="1 2" key="1">
    <citation type="submission" date="2012-12" db="EMBL/GenBank/DDBJ databases">
        <title>Genome assembly of Fulvivirga imtechensis AK7.</title>
        <authorList>
            <person name="Nupur N."/>
            <person name="Khatri I."/>
            <person name="Kumar R."/>
            <person name="Subramanian S."/>
            <person name="Pinnaka A."/>
        </authorList>
    </citation>
    <scope>NUCLEOTIDE SEQUENCE [LARGE SCALE GENOMIC DNA]</scope>
    <source>
        <strain evidence="1 2">AK7</strain>
    </source>
</reference>
<dbReference type="AlphaFoldDB" id="L8JP29"/>
<organism evidence="1 2">
    <name type="scientific">Fulvivirga imtechensis AK7</name>
    <dbReference type="NCBI Taxonomy" id="1237149"/>
    <lineage>
        <taxon>Bacteria</taxon>
        <taxon>Pseudomonadati</taxon>
        <taxon>Bacteroidota</taxon>
        <taxon>Cytophagia</taxon>
        <taxon>Cytophagales</taxon>
        <taxon>Fulvivirgaceae</taxon>
        <taxon>Fulvivirga</taxon>
    </lineage>
</organism>
<evidence type="ECO:0000313" key="1">
    <source>
        <dbReference type="EMBL" id="ELR69953.1"/>
    </source>
</evidence>
<gene>
    <name evidence="1" type="ORF">C900_04476</name>
</gene>
<protein>
    <submittedName>
        <fullName evidence="1">Uncharacterized protein</fullName>
    </submittedName>
</protein>
<sequence length="60" mass="6820">MTEKSTTKAATKFWRHNGRLMEGAVDKVRGNYSYMVNETGYYMVETSELMKASDATSECL</sequence>
<name>L8JP29_9BACT</name>
<comment type="caution">
    <text evidence="1">The sequence shown here is derived from an EMBL/GenBank/DDBJ whole genome shotgun (WGS) entry which is preliminary data.</text>
</comment>
<dbReference type="Proteomes" id="UP000011135">
    <property type="component" value="Unassembled WGS sequence"/>
</dbReference>
<dbReference type="RefSeq" id="WP_009581658.1">
    <property type="nucleotide sequence ID" value="NZ_AMZN01000064.1"/>
</dbReference>
<accession>L8JP29</accession>
<evidence type="ECO:0000313" key="2">
    <source>
        <dbReference type="Proteomes" id="UP000011135"/>
    </source>
</evidence>
<dbReference type="EMBL" id="AMZN01000064">
    <property type="protein sequence ID" value="ELR69953.1"/>
    <property type="molecule type" value="Genomic_DNA"/>
</dbReference>